<dbReference type="GO" id="GO:0003690">
    <property type="term" value="F:double-stranded DNA binding"/>
    <property type="evidence" value="ECO:0007669"/>
    <property type="project" value="TreeGrafter"/>
</dbReference>
<dbReference type="GO" id="GO:0000729">
    <property type="term" value="P:DNA double-strand break processing"/>
    <property type="evidence" value="ECO:0007669"/>
    <property type="project" value="TreeGrafter"/>
</dbReference>
<dbReference type="EMBL" id="JAKKPZ010000037">
    <property type="protein sequence ID" value="KAI1708101.1"/>
    <property type="molecule type" value="Genomic_DNA"/>
</dbReference>
<dbReference type="PANTHER" id="PTHR46060:SF2">
    <property type="entry name" value="HISTONE-LYSINE N-METHYLTRANSFERASE SETMAR"/>
    <property type="match status" value="1"/>
</dbReference>
<keyword evidence="3" id="KW-1185">Reference proteome</keyword>
<sequence length="173" mass="19943">MEKNRSVIRELLKFEFELGHSAKQAMDNINRAKGAGTVAYSTAKEWFSKFKSGNLTIEDNLRSGRPREVDREAVVNAVEEHPSMTTRMLAEDFECSHMQINRILHDAGKKWLKSQWVPKELTAAQKQKRVEIATRLEYFIHLIALRSRKSFELGRFQILRHGTIANGQALTEM</sequence>
<dbReference type="GO" id="GO:0005634">
    <property type="term" value="C:nucleus"/>
    <property type="evidence" value="ECO:0007669"/>
    <property type="project" value="TreeGrafter"/>
</dbReference>
<dbReference type="GO" id="GO:0035861">
    <property type="term" value="C:site of double-strand break"/>
    <property type="evidence" value="ECO:0007669"/>
    <property type="project" value="TreeGrafter"/>
</dbReference>
<dbReference type="GO" id="GO:0006303">
    <property type="term" value="P:double-strand break repair via nonhomologous end joining"/>
    <property type="evidence" value="ECO:0007669"/>
    <property type="project" value="TreeGrafter"/>
</dbReference>
<accession>A0AAD4R417</accession>
<dbReference type="GO" id="GO:0044774">
    <property type="term" value="P:mitotic DNA integrity checkpoint signaling"/>
    <property type="evidence" value="ECO:0007669"/>
    <property type="project" value="TreeGrafter"/>
</dbReference>
<dbReference type="GO" id="GO:0031297">
    <property type="term" value="P:replication fork processing"/>
    <property type="evidence" value="ECO:0007669"/>
    <property type="project" value="TreeGrafter"/>
</dbReference>
<organism evidence="2 3">
    <name type="scientific">Ditylenchus destructor</name>
    <dbReference type="NCBI Taxonomy" id="166010"/>
    <lineage>
        <taxon>Eukaryota</taxon>
        <taxon>Metazoa</taxon>
        <taxon>Ecdysozoa</taxon>
        <taxon>Nematoda</taxon>
        <taxon>Chromadorea</taxon>
        <taxon>Rhabditida</taxon>
        <taxon>Tylenchina</taxon>
        <taxon>Tylenchomorpha</taxon>
        <taxon>Sphaerularioidea</taxon>
        <taxon>Anguinidae</taxon>
        <taxon>Anguininae</taxon>
        <taxon>Ditylenchus</taxon>
    </lineage>
</organism>
<dbReference type="GO" id="GO:0000793">
    <property type="term" value="C:condensed chromosome"/>
    <property type="evidence" value="ECO:0007669"/>
    <property type="project" value="TreeGrafter"/>
</dbReference>
<evidence type="ECO:0000259" key="1">
    <source>
        <dbReference type="Pfam" id="PF17906"/>
    </source>
</evidence>
<dbReference type="Proteomes" id="UP001201812">
    <property type="component" value="Unassembled WGS sequence"/>
</dbReference>
<dbReference type="GO" id="GO:0000014">
    <property type="term" value="F:single-stranded DNA endodeoxyribonuclease activity"/>
    <property type="evidence" value="ECO:0007669"/>
    <property type="project" value="TreeGrafter"/>
</dbReference>
<dbReference type="GO" id="GO:0042800">
    <property type="term" value="F:histone H3K4 methyltransferase activity"/>
    <property type="evidence" value="ECO:0007669"/>
    <property type="project" value="TreeGrafter"/>
</dbReference>
<comment type="caution">
    <text evidence="2">The sequence shown here is derived from an EMBL/GenBank/DDBJ whole genome shotgun (WGS) entry which is preliminary data.</text>
</comment>
<evidence type="ECO:0000313" key="3">
    <source>
        <dbReference type="Proteomes" id="UP001201812"/>
    </source>
</evidence>
<dbReference type="InterPro" id="IPR041426">
    <property type="entry name" value="Mos1_HTH"/>
</dbReference>
<dbReference type="GO" id="GO:0003697">
    <property type="term" value="F:single-stranded DNA binding"/>
    <property type="evidence" value="ECO:0007669"/>
    <property type="project" value="TreeGrafter"/>
</dbReference>
<dbReference type="GO" id="GO:0046975">
    <property type="term" value="F:histone H3K36 methyltransferase activity"/>
    <property type="evidence" value="ECO:0007669"/>
    <property type="project" value="TreeGrafter"/>
</dbReference>
<dbReference type="GO" id="GO:0044547">
    <property type="term" value="F:DNA topoisomerase binding"/>
    <property type="evidence" value="ECO:0007669"/>
    <property type="project" value="TreeGrafter"/>
</dbReference>
<name>A0AAD4R417_9BILA</name>
<dbReference type="Pfam" id="PF17906">
    <property type="entry name" value="HTH_48"/>
    <property type="match status" value="1"/>
</dbReference>
<proteinExistence type="predicted"/>
<evidence type="ECO:0000313" key="2">
    <source>
        <dbReference type="EMBL" id="KAI1708101.1"/>
    </source>
</evidence>
<feature type="domain" description="Mos1 transposase HTH" evidence="1">
    <location>
        <begin position="7"/>
        <end position="54"/>
    </location>
</feature>
<dbReference type="Gene3D" id="1.10.10.1450">
    <property type="match status" value="1"/>
</dbReference>
<reference evidence="2" key="1">
    <citation type="submission" date="2022-01" db="EMBL/GenBank/DDBJ databases">
        <title>Genome Sequence Resource for Two Populations of Ditylenchus destructor, the Migratory Endoparasitic Phytonematode.</title>
        <authorList>
            <person name="Zhang H."/>
            <person name="Lin R."/>
            <person name="Xie B."/>
        </authorList>
    </citation>
    <scope>NUCLEOTIDE SEQUENCE</scope>
    <source>
        <strain evidence="2">BazhouSP</strain>
    </source>
</reference>
<dbReference type="AlphaFoldDB" id="A0AAD4R417"/>
<gene>
    <name evidence="2" type="ORF">DdX_12048</name>
</gene>
<protein>
    <submittedName>
        <fullName evidence="2">Transposase domain-containing protein</fullName>
    </submittedName>
</protein>
<dbReference type="GO" id="GO:0015074">
    <property type="term" value="P:DNA integration"/>
    <property type="evidence" value="ECO:0007669"/>
    <property type="project" value="TreeGrafter"/>
</dbReference>
<dbReference type="PANTHER" id="PTHR46060">
    <property type="entry name" value="MARINER MOS1 TRANSPOSASE-LIKE PROTEIN"/>
    <property type="match status" value="1"/>
</dbReference>
<dbReference type="InterPro" id="IPR052709">
    <property type="entry name" value="Transposase-MT_Hybrid"/>
</dbReference>